<dbReference type="SUPFAM" id="SSF47384">
    <property type="entry name" value="Homodimeric domain of signal transducing histidine kinase"/>
    <property type="match status" value="1"/>
</dbReference>
<dbReference type="InterPro" id="IPR003661">
    <property type="entry name" value="HisK_dim/P_dom"/>
</dbReference>
<evidence type="ECO:0000256" key="10">
    <source>
        <dbReference type="ARBA" id="ARBA00022989"/>
    </source>
</evidence>
<dbReference type="EMBL" id="JAJIRN010000003">
    <property type="protein sequence ID" value="MCV2367810.1"/>
    <property type="molecule type" value="Genomic_DNA"/>
</dbReference>
<evidence type="ECO:0000256" key="12">
    <source>
        <dbReference type="ARBA" id="ARBA00023136"/>
    </source>
</evidence>
<evidence type="ECO:0000313" key="17">
    <source>
        <dbReference type="Proteomes" id="UP001209701"/>
    </source>
</evidence>
<proteinExistence type="predicted"/>
<dbReference type="InterPro" id="IPR050428">
    <property type="entry name" value="TCS_sensor_his_kinase"/>
</dbReference>
<evidence type="ECO:0000256" key="5">
    <source>
        <dbReference type="ARBA" id="ARBA00022679"/>
    </source>
</evidence>
<dbReference type="SUPFAM" id="SSF55874">
    <property type="entry name" value="ATPase domain of HSP90 chaperone/DNA topoisomerase II/histidine kinase"/>
    <property type="match status" value="1"/>
</dbReference>
<keyword evidence="5" id="KW-0808">Transferase</keyword>
<dbReference type="Gene3D" id="1.10.287.130">
    <property type="match status" value="1"/>
</dbReference>
<dbReference type="Pfam" id="PF00512">
    <property type="entry name" value="HisKA"/>
    <property type="match status" value="1"/>
</dbReference>
<evidence type="ECO:0000313" key="16">
    <source>
        <dbReference type="EMBL" id="MCV2367810.1"/>
    </source>
</evidence>
<name>A0ABT2YCR1_9BURK</name>
<dbReference type="PANTHER" id="PTHR45436:SF14">
    <property type="entry name" value="SENSOR PROTEIN QSEC"/>
    <property type="match status" value="1"/>
</dbReference>
<dbReference type="InterPro" id="IPR036097">
    <property type="entry name" value="HisK_dim/P_sf"/>
</dbReference>
<organism evidence="16 17">
    <name type="scientific">Roseateles oligotrophus</name>
    <dbReference type="NCBI Taxonomy" id="1769250"/>
    <lineage>
        <taxon>Bacteria</taxon>
        <taxon>Pseudomonadati</taxon>
        <taxon>Pseudomonadota</taxon>
        <taxon>Betaproteobacteria</taxon>
        <taxon>Burkholderiales</taxon>
        <taxon>Sphaerotilaceae</taxon>
        <taxon>Roseateles</taxon>
    </lineage>
</organism>
<keyword evidence="11" id="KW-0902">Two-component regulatory system</keyword>
<evidence type="ECO:0000256" key="9">
    <source>
        <dbReference type="ARBA" id="ARBA00022840"/>
    </source>
</evidence>
<dbReference type="GO" id="GO:0016301">
    <property type="term" value="F:kinase activity"/>
    <property type="evidence" value="ECO:0007669"/>
    <property type="project" value="UniProtKB-KW"/>
</dbReference>
<dbReference type="PRINTS" id="PR00344">
    <property type="entry name" value="BCTRLSENSOR"/>
</dbReference>
<dbReference type="CDD" id="cd00082">
    <property type="entry name" value="HisKA"/>
    <property type="match status" value="1"/>
</dbReference>
<keyword evidence="7" id="KW-0547">Nucleotide-binding</keyword>
<evidence type="ECO:0000256" key="6">
    <source>
        <dbReference type="ARBA" id="ARBA00022692"/>
    </source>
</evidence>
<keyword evidence="4" id="KW-0597">Phosphoprotein</keyword>
<dbReference type="EC" id="2.7.13.3" evidence="3"/>
<evidence type="ECO:0000256" key="11">
    <source>
        <dbReference type="ARBA" id="ARBA00023012"/>
    </source>
</evidence>
<keyword evidence="9" id="KW-0067">ATP-binding</keyword>
<dbReference type="Pfam" id="PF02518">
    <property type="entry name" value="HATPase_c"/>
    <property type="match status" value="1"/>
</dbReference>
<dbReference type="InterPro" id="IPR036890">
    <property type="entry name" value="HATPase_C_sf"/>
</dbReference>
<dbReference type="PROSITE" id="PS50885">
    <property type="entry name" value="HAMP"/>
    <property type="match status" value="1"/>
</dbReference>
<keyword evidence="12 13" id="KW-0472">Membrane</keyword>
<evidence type="ECO:0000256" key="2">
    <source>
        <dbReference type="ARBA" id="ARBA00004141"/>
    </source>
</evidence>
<keyword evidence="6 13" id="KW-0812">Transmembrane</keyword>
<feature type="domain" description="HAMP" evidence="15">
    <location>
        <begin position="188"/>
        <end position="240"/>
    </location>
</feature>
<evidence type="ECO:0000256" key="7">
    <source>
        <dbReference type="ARBA" id="ARBA00022741"/>
    </source>
</evidence>
<evidence type="ECO:0000256" key="3">
    <source>
        <dbReference type="ARBA" id="ARBA00012438"/>
    </source>
</evidence>
<dbReference type="PANTHER" id="PTHR45436">
    <property type="entry name" value="SENSOR HISTIDINE KINASE YKOH"/>
    <property type="match status" value="1"/>
</dbReference>
<comment type="subcellular location">
    <subcellularLocation>
        <location evidence="2">Membrane</location>
        <topology evidence="2">Multi-pass membrane protein</topology>
    </subcellularLocation>
</comment>
<protein>
    <recommendedName>
        <fullName evidence="3">histidine kinase</fullName>
        <ecNumber evidence="3">2.7.13.3</ecNumber>
    </recommendedName>
</protein>
<dbReference type="SMART" id="SM00388">
    <property type="entry name" value="HisKA"/>
    <property type="match status" value="1"/>
</dbReference>
<evidence type="ECO:0000256" key="13">
    <source>
        <dbReference type="SAM" id="Phobius"/>
    </source>
</evidence>
<feature type="transmembrane region" description="Helical" evidence="13">
    <location>
        <begin position="164"/>
        <end position="187"/>
    </location>
</feature>
<sequence length="463" mass="49781">MSTNDKKPVGTRINLRLRLLLQIGLALSLLWGAVALWMQRELESTLRGTLDQRLVMAAQMVADLAAQNPAIWTGPAAERPALPLIPAADDSSLVCQISDLRGEVYAHSAGNSRPAEGSIRADKPGFAERLDHELLWRTYTLKQGDLLVTTADRIDKRSALLQQLMLAATLPFVVALLGGLAVLWWGVGVGLRPLERLRQTLALRNSRDLTPVVLSDLPADLAPLVGSLNDMLERIDLSLARERRFTADAAHELRTPLTAIKLHLQVLGLSQGQAAEVALEHANEGVARLQQVLAQLLTLAELDVDEGAAQVEGQPAGADVEEVIRLALRDCPALPPARLRLHKAPGPALLLALPLALAVTALRNLFDNAARHSPADEVIDLSVSTEADRLILVLSDRGPGMSDEDMARATERFWRRAQGPGSGLGLAIVLAIVKRYGGAFSLARRAAGGLELTLNLPRASAAN</sequence>
<evidence type="ECO:0000259" key="14">
    <source>
        <dbReference type="PROSITE" id="PS50109"/>
    </source>
</evidence>
<dbReference type="InterPro" id="IPR003660">
    <property type="entry name" value="HAMP_dom"/>
</dbReference>
<keyword evidence="17" id="KW-1185">Reference proteome</keyword>
<evidence type="ECO:0000256" key="8">
    <source>
        <dbReference type="ARBA" id="ARBA00022777"/>
    </source>
</evidence>
<dbReference type="RefSeq" id="WP_263570436.1">
    <property type="nucleotide sequence ID" value="NZ_JAJIRN010000003.1"/>
</dbReference>
<dbReference type="CDD" id="cd00075">
    <property type="entry name" value="HATPase"/>
    <property type="match status" value="1"/>
</dbReference>
<feature type="domain" description="Histidine kinase" evidence="14">
    <location>
        <begin position="248"/>
        <end position="460"/>
    </location>
</feature>
<dbReference type="InterPro" id="IPR004358">
    <property type="entry name" value="Sig_transdc_His_kin-like_C"/>
</dbReference>
<dbReference type="PROSITE" id="PS50109">
    <property type="entry name" value="HIS_KIN"/>
    <property type="match status" value="1"/>
</dbReference>
<dbReference type="Proteomes" id="UP001209701">
    <property type="component" value="Unassembled WGS sequence"/>
</dbReference>
<evidence type="ECO:0000256" key="4">
    <source>
        <dbReference type="ARBA" id="ARBA00022553"/>
    </source>
</evidence>
<dbReference type="Gene3D" id="3.30.565.10">
    <property type="entry name" value="Histidine kinase-like ATPase, C-terminal domain"/>
    <property type="match status" value="1"/>
</dbReference>
<evidence type="ECO:0000259" key="15">
    <source>
        <dbReference type="PROSITE" id="PS50885"/>
    </source>
</evidence>
<evidence type="ECO:0000256" key="1">
    <source>
        <dbReference type="ARBA" id="ARBA00000085"/>
    </source>
</evidence>
<dbReference type="InterPro" id="IPR003594">
    <property type="entry name" value="HATPase_dom"/>
</dbReference>
<dbReference type="SMART" id="SM00387">
    <property type="entry name" value="HATPase_c"/>
    <property type="match status" value="1"/>
</dbReference>
<comment type="caution">
    <text evidence="16">The sequence shown here is derived from an EMBL/GenBank/DDBJ whole genome shotgun (WGS) entry which is preliminary data.</text>
</comment>
<keyword evidence="8 16" id="KW-0418">Kinase</keyword>
<gene>
    <name evidence="16" type="ORF">LNV07_06840</name>
</gene>
<accession>A0ABT2YCR1</accession>
<feature type="transmembrane region" description="Helical" evidence="13">
    <location>
        <begin position="20"/>
        <end position="38"/>
    </location>
</feature>
<reference evidence="16 17" key="1">
    <citation type="submission" date="2021-11" db="EMBL/GenBank/DDBJ databases">
        <authorList>
            <person name="Liang Q."/>
            <person name="Mou H."/>
            <person name="Liu Z."/>
        </authorList>
    </citation>
    <scope>NUCLEOTIDE SEQUENCE [LARGE SCALE GENOMIC DNA]</scope>
    <source>
        <strain evidence="16 17">CHU3</strain>
    </source>
</reference>
<dbReference type="InterPro" id="IPR005467">
    <property type="entry name" value="His_kinase_dom"/>
</dbReference>
<comment type="catalytic activity">
    <reaction evidence="1">
        <text>ATP + protein L-histidine = ADP + protein N-phospho-L-histidine.</text>
        <dbReference type="EC" id="2.7.13.3"/>
    </reaction>
</comment>
<keyword evidence="10 13" id="KW-1133">Transmembrane helix</keyword>